<evidence type="ECO:0000313" key="2">
    <source>
        <dbReference type="EMBL" id="KAF7285604.1"/>
    </source>
</evidence>
<dbReference type="EMBL" id="JAACXV010000050">
    <property type="protein sequence ID" value="KAF7285604.1"/>
    <property type="molecule type" value="Genomic_DNA"/>
</dbReference>
<organism evidence="2 3">
    <name type="scientific">Rhynchophorus ferrugineus</name>
    <name type="common">Red palm weevil</name>
    <name type="synonym">Curculio ferrugineus</name>
    <dbReference type="NCBI Taxonomy" id="354439"/>
    <lineage>
        <taxon>Eukaryota</taxon>
        <taxon>Metazoa</taxon>
        <taxon>Ecdysozoa</taxon>
        <taxon>Arthropoda</taxon>
        <taxon>Hexapoda</taxon>
        <taxon>Insecta</taxon>
        <taxon>Pterygota</taxon>
        <taxon>Neoptera</taxon>
        <taxon>Endopterygota</taxon>
        <taxon>Coleoptera</taxon>
        <taxon>Polyphaga</taxon>
        <taxon>Cucujiformia</taxon>
        <taxon>Curculionidae</taxon>
        <taxon>Dryophthorinae</taxon>
        <taxon>Rhynchophorus</taxon>
    </lineage>
</organism>
<dbReference type="Proteomes" id="UP000625711">
    <property type="component" value="Unassembled WGS sequence"/>
</dbReference>
<keyword evidence="3" id="KW-1185">Reference proteome</keyword>
<accession>A0A834ISA4</accession>
<evidence type="ECO:0000313" key="3">
    <source>
        <dbReference type="Proteomes" id="UP000625711"/>
    </source>
</evidence>
<reference evidence="2" key="1">
    <citation type="submission" date="2020-08" db="EMBL/GenBank/DDBJ databases">
        <title>Genome sequencing and assembly of the red palm weevil Rhynchophorus ferrugineus.</title>
        <authorList>
            <person name="Dias G.B."/>
            <person name="Bergman C.M."/>
            <person name="Manee M."/>
        </authorList>
    </citation>
    <scope>NUCLEOTIDE SEQUENCE</scope>
    <source>
        <strain evidence="2">AA-2017</strain>
        <tissue evidence="2">Whole larva</tissue>
    </source>
</reference>
<comment type="caution">
    <text evidence="2">The sequence shown here is derived from an EMBL/GenBank/DDBJ whole genome shotgun (WGS) entry which is preliminary data.</text>
</comment>
<dbReference type="AlphaFoldDB" id="A0A834ISA4"/>
<feature type="region of interest" description="Disordered" evidence="1">
    <location>
        <begin position="42"/>
        <end position="67"/>
    </location>
</feature>
<sequence>MDLDDDDVADAPGPDFQAILLSLSASLLQAATSEVFRGIKRARERSPADGKLTYSDASPANYGGEPPVPIEICTNKMETRIHVRFF</sequence>
<protein>
    <submittedName>
        <fullName evidence="2">Uncharacterized protein</fullName>
    </submittedName>
</protein>
<evidence type="ECO:0000256" key="1">
    <source>
        <dbReference type="SAM" id="MobiDB-lite"/>
    </source>
</evidence>
<gene>
    <name evidence="2" type="ORF">GWI33_010396</name>
</gene>
<proteinExistence type="predicted"/>
<name>A0A834ISA4_RHYFE</name>